<dbReference type="AlphaFoldDB" id="A0A930W418"/>
<feature type="transmembrane region" description="Helical" evidence="3">
    <location>
        <begin position="52"/>
        <end position="74"/>
    </location>
</feature>
<proteinExistence type="predicted"/>
<keyword evidence="3" id="KW-0812">Transmembrane</keyword>
<evidence type="ECO:0000256" key="3">
    <source>
        <dbReference type="SAM" id="Phobius"/>
    </source>
</evidence>
<dbReference type="SMART" id="SM00028">
    <property type="entry name" value="TPR"/>
    <property type="match status" value="2"/>
</dbReference>
<evidence type="ECO:0000256" key="1">
    <source>
        <dbReference type="PROSITE-ProRule" id="PRU00339"/>
    </source>
</evidence>
<evidence type="ECO:0000313" key="4">
    <source>
        <dbReference type="EMBL" id="MBF4809145.1"/>
    </source>
</evidence>
<feature type="repeat" description="TPR" evidence="1">
    <location>
        <begin position="198"/>
        <end position="231"/>
    </location>
</feature>
<dbReference type="InterPro" id="IPR019734">
    <property type="entry name" value="TPR_rpt"/>
</dbReference>
<name>A0A930W418_9ACTN</name>
<dbReference type="SUPFAM" id="SSF48452">
    <property type="entry name" value="TPR-like"/>
    <property type="match status" value="1"/>
</dbReference>
<gene>
    <name evidence="4" type="ORF">HXK23_02820</name>
</gene>
<dbReference type="Gene3D" id="1.25.40.10">
    <property type="entry name" value="Tetratricopeptide repeat domain"/>
    <property type="match status" value="1"/>
</dbReference>
<dbReference type="Pfam" id="PF13174">
    <property type="entry name" value="TPR_6"/>
    <property type="match status" value="1"/>
</dbReference>
<dbReference type="PROSITE" id="PS50005">
    <property type="entry name" value="TPR"/>
    <property type="match status" value="1"/>
</dbReference>
<dbReference type="RefSeq" id="WP_314018942.1">
    <property type="nucleotide sequence ID" value="NZ_CAUUSI010000005.1"/>
</dbReference>
<accession>A0A930W418</accession>
<dbReference type="EMBL" id="JABZGT010000127">
    <property type="protein sequence ID" value="MBF4809145.1"/>
    <property type="molecule type" value="Genomic_DNA"/>
</dbReference>
<reference evidence="4" key="1">
    <citation type="submission" date="2020-04" db="EMBL/GenBank/DDBJ databases">
        <title>Deep metagenomics examines the oral microbiome during advanced dental caries in children, revealing novel taxa and co-occurrences with host molecules.</title>
        <authorList>
            <person name="Baker J.L."/>
            <person name="Morton J.T."/>
            <person name="Dinis M."/>
            <person name="Alvarez R."/>
            <person name="Tran N.C."/>
            <person name="Knight R."/>
            <person name="Edlund A."/>
        </authorList>
    </citation>
    <scope>NUCLEOTIDE SEQUENCE</scope>
    <source>
        <strain evidence="4">JCVI_22A_bin.2</strain>
    </source>
</reference>
<organism evidence="4 5">
    <name type="scientific">Lancefieldella parvula</name>
    <dbReference type="NCBI Taxonomy" id="1382"/>
    <lineage>
        <taxon>Bacteria</taxon>
        <taxon>Bacillati</taxon>
        <taxon>Actinomycetota</taxon>
        <taxon>Coriobacteriia</taxon>
        <taxon>Coriobacteriales</taxon>
        <taxon>Atopobiaceae</taxon>
        <taxon>Lancefieldella</taxon>
    </lineage>
</organism>
<protein>
    <submittedName>
        <fullName evidence="4">Tetratricopeptide repeat protein</fullName>
    </submittedName>
</protein>
<keyword evidence="3" id="KW-0472">Membrane</keyword>
<keyword evidence="3" id="KW-1133">Transmembrane helix</keyword>
<keyword evidence="1" id="KW-0802">TPR repeat</keyword>
<sequence>MPTNTSKPELTPEQKAEKELVAMANQTAKKKAKDRKPDEAPKKPGPSTGMKIAIGVFSLFIAISMMLPSLASIFSNSQKQNQNHQNSPEAINQVYQKQAEEKESAIQSNPDNLPAHLDLARTYLGWGMALKSSSQDDSVQKQSLQLINKAIAEYDTYLASNDSDEVRVDRAIAQFYAGDQTGAVEALKAVTDRSPDYANGWLNLGMMYRVTDQVDLAKEALQKAIEKDSDNSAGVRDNAQKVLDALNGNTSTSSNNTK</sequence>
<feature type="region of interest" description="Disordered" evidence="2">
    <location>
        <begin position="1"/>
        <end position="48"/>
    </location>
</feature>
<comment type="caution">
    <text evidence="4">The sequence shown here is derived from an EMBL/GenBank/DDBJ whole genome shotgun (WGS) entry which is preliminary data.</text>
</comment>
<feature type="region of interest" description="Disordered" evidence="2">
    <location>
        <begin position="226"/>
        <end position="258"/>
    </location>
</feature>
<feature type="compositionally biased region" description="Low complexity" evidence="2">
    <location>
        <begin position="249"/>
        <end position="258"/>
    </location>
</feature>
<dbReference type="Proteomes" id="UP000772566">
    <property type="component" value="Unassembled WGS sequence"/>
</dbReference>
<dbReference type="InterPro" id="IPR011990">
    <property type="entry name" value="TPR-like_helical_dom_sf"/>
</dbReference>
<evidence type="ECO:0000256" key="2">
    <source>
        <dbReference type="SAM" id="MobiDB-lite"/>
    </source>
</evidence>
<feature type="compositionally biased region" description="Basic and acidic residues" evidence="2">
    <location>
        <begin position="10"/>
        <end position="20"/>
    </location>
</feature>
<evidence type="ECO:0000313" key="5">
    <source>
        <dbReference type="Proteomes" id="UP000772566"/>
    </source>
</evidence>